<dbReference type="Gene3D" id="1.20.1250.20">
    <property type="entry name" value="MFS general substrate transporter like domains"/>
    <property type="match status" value="1"/>
</dbReference>
<dbReference type="Proteomes" id="UP000319825">
    <property type="component" value="Unassembled WGS sequence"/>
</dbReference>
<keyword evidence="4 6" id="KW-0472">Membrane</keyword>
<protein>
    <submittedName>
        <fullName evidence="8">Putative MFS family arabinose efflux permease</fullName>
    </submittedName>
</protein>
<feature type="region of interest" description="Disordered" evidence="5">
    <location>
        <begin position="1"/>
        <end position="21"/>
    </location>
</feature>
<dbReference type="PANTHER" id="PTHR42910:SF1">
    <property type="entry name" value="MAJOR FACILITATOR SUPERFAMILY (MFS) PROFILE DOMAIN-CONTAINING PROTEIN"/>
    <property type="match status" value="1"/>
</dbReference>
<accession>A0A562I4I5</accession>
<evidence type="ECO:0000259" key="7">
    <source>
        <dbReference type="PROSITE" id="PS50850"/>
    </source>
</evidence>
<dbReference type="OrthoDB" id="9815356at2"/>
<feature type="transmembrane region" description="Helical" evidence="6">
    <location>
        <begin position="315"/>
        <end position="335"/>
    </location>
</feature>
<reference evidence="8 9" key="1">
    <citation type="submission" date="2019-07" db="EMBL/GenBank/DDBJ databases">
        <title>R&amp;d 2014.</title>
        <authorList>
            <person name="Klenk H.-P."/>
        </authorList>
    </citation>
    <scope>NUCLEOTIDE SEQUENCE [LARGE SCALE GENOMIC DNA]</scope>
    <source>
        <strain evidence="8 9">DSM 43868</strain>
    </source>
</reference>
<evidence type="ECO:0000256" key="3">
    <source>
        <dbReference type="ARBA" id="ARBA00022989"/>
    </source>
</evidence>
<feature type="transmembrane region" description="Helical" evidence="6">
    <location>
        <begin position="232"/>
        <end position="252"/>
    </location>
</feature>
<dbReference type="GO" id="GO:0022857">
    <property type="term" value="F:transmembrane transporter activity"/>
    <property type="evidence" value="ECO:0007669"/>
    <property type="project" value="InterPro"/>
</dbReference>
<evidence type="ECO:0000256" key="5">
    <source>
        <dbReference type="SAM" id="MobiDB-lite"/>
    </source>
</evidence>
<gene>
    <name evidence="8" type="ORF">JD77_00872</name>
</gene>
<evidence type="ECO:0000313" key="9">
    <source>
        <dbReference type="Proteomes" id="UP000319825"/>
    </source>
</evidence>
<name>A0A562I4I5_MICOL</name>
<comment type="caution">
    <text evidence="8">The sequence shown here is derived from an EMBL/GenBank/DDBJ whole genome shotgun (WGS) entry which is preliminary data.</text>
</comment>
<feature type="transmembrane region" description="Helical" evidence="6">
    <location>
        <begin position="116"/>
        <end position="137"/>
    </location>
</feature>
<dbReference type="InterPro" id="IPR020846">
    <property type="entry name" value="MFS_dom"/>
</dbReference>
<dbReference type="SUPFAM" id="SSF103473">
    <property type="entry name" value="MFS general substrate transporter"/>
    <property type="match status" value="1"/>
</dbReference>
<feature type="domain" description="Major facilitator superfamily (MFS) profile" evidence="7">
    <location>
        <begin position="26"/>
        <end position="404"/>
    </location>
</feature>
<feature type="transmembrane region" description="Helical" evidence="6">
    <location>
        <begin position="289"/>
        <end position="309"/>
    </location>
</feature>
<dbReference type="PANTHER" id="PTHR42910">
    <property type="entry name" value="TRANSPORTER SCO4007-RELATED"/>
    <property type="match status" value="1"/>
</dbReference>
<sequence>MAQPSSGAAAFAAPTSTPPSRISRSKVLLMAFAVAAIVANLYYVQPLLPDLSADLGGSADMVGLSVTVTQLGYAAGLILLVPLGDLLANRGLVVSMLSAGSVALAATALAPNPVALLISLAVVGLSSAAINVLIQLAATLAGDHERGRVVGTLMTGLLLGVLLARTVSGAVGDMAGWRAVYALGAVLIAVLALALRPGLPALTARGGTSYPRLLASIVAIVRRERFLRRRMAFGFVGFAAFQLLWTALPFLLAAEPYSYSSTTIGLFGLIGAAGVVCAQVAGRLLDRGLTHPATGVLTLSLAVAWATAFSGRTQLVLLVAGIILLDIGVQGIHVLNQTRIYVFEPAIRSRVTTAYMTSYFLGGAFGGGLAVFLVPRTGWTGVCVAGGVLATAAALLWLADRGVAEPATAPPAPQLGES</sequence>
<keyword evidence="9" id="KW-1185">Reference proteome</keyword>
<comment type="subcellular location">
    <subcellularLocation>
        <location evidence="1">Cell membrane</location>
        <topology evidence="1">Multi-pass membrane protein</topology>
    </subcellularLocation>
</comment>
<dbReference type="Pfam" id="PF07690">
    <property type="entry name" value="MFS_1"/>
    <property type="match status" value="1"/>
</dbReference>
<dbReference type="InterPro" id="IPR036259">
    <property type="entry name" value="MFS_trans_sf"/>
</dbReference>
<dbReference type="RefSeq" id="WP_145773143.1">
    <property type="nucleotide sequence ID" value="NZ_JBIAZH010000027.1"/>
</dbReference>
<dbReference type="AlphaFoldDB" id="A0A562I4I5"/>
<evidence type="ECO:0000256" key="4">
    <source>
        <dbReference type="ARBA" id="ARBA00023136"/>
    </source>
</evidence>
<feature type="transmembrane region" description="Helical" evidence="6">
    <location>
        <begin position="27"/>
        <end position="44"/>
    </location>
</feature>
<feature type="transmembrane region" description="Helical" evidence="6">
    <location>
        <begin position="379"/>
        <end position="399"/>
    </location>
</feature>
<evidence type="ECO:0000313" key="8">
    <source>
        <dbReference type="EMBL" id="TWH65931.1"/>
    </source>
</evidence>
<dbReference type="GO" id="GO:0005886">
    <property type="term" value="C:plasma membrane"/>
    <property type="evidence" value="ECO:0007669"/>
    <property type="project" value="UniProtKB-SubCell"/>
</dbReference>
<evidence type="ECO:0000256" key="2">
    <source>
        <dbReference type="ARBA" id="ARBA00022692"/>
    </source>
</evidence>
<evidence type="ECO:0000256" key="6">
    <source>
        <dbReference type="SAM" id="Phobius"/>
    </source>
</evidence>
<organism evidence="8 9">
    <name type="scientific">Micromonospora olivasterospora</name>
    <dbReference type="NCBI Taxonomy" id="1880"/>
    <lineage>
        <taxon>Bacteria</taxon>
        <taxon>Bacillati</taxon>
        <taxon>Actinomycetota</taxon>
        <taxon>Actinomycetes</taxon>
        <taxon>Micromonosporales</taxon>
        <taxon>Micromonosporaceae</taxon>
        <taxon>Micromonospora</taxon>
    </lineage>
</organism>
<feature type="transmembrane region" description="Helical" evidence="6">
    <location>
        <begin position="64"/>
        <end position="84"/>
    </location>
</feature>
<dbReference type="EMBL" id="VLKE01000001">
    <property type="protein sequence ID" value="TWH65931.1"/>
    <property type="molecule type" value="Genomic_DNA"/>
</dbReference>
<dbReference type="InterPro" id="IPR011701">
    <property type="entry name" value="MFS"/>
</dbReference>
<keyword evidence="2 6" id="KW-0812">Transmembrane</keyword>
<feature type="transmembrane region" description="Helical" evidence="6">
    <location>
        <begin position="264"/>
        <end position="282"/>
    </location>
</feature>
<dbReference type="PROSITE" id="PS50850">
    <property type="entry name" value="MFS"/>
    <property type="match status" value="1"/>
</dbReference>
<keyword evidence="3 6" id="KW-1133">Transmembrane helix</keyword>
<dbReference type="CDD" id="cd17324">
    <property type="entry name" value="MFS_NepI_like"/>
    <property type="match status" value="1"/>
</dbReference>
<feature type="transmembrane region" description="Helical" evidence="6">
    <location>
        <begin position="179"/>
        <end position="195"/>
    </location>
</feature>
<evidence type="ECO:0000256" key="1">
    <source>
        <dbReference type="ARBA" id="ARBA00004651"/>
    </source>
</evidence>
<proteinExistence type="predicted"/>
<feature type="transmembrane region" description="Helical" evidence="6">
    <location>
        <begin position="149"/>
        <end position="167"/>
    </location>
</feature>
<feature type="transmembrane region" description="Helical" evidence="6">
    <location>
        <begin position="91"/>
        <end position="110"/>
    </location>
</feature>
<feature type="transmembrane region" description="Helical" evidence="6">
    <location>
        <begin position="356"/>
        <end position="373"/>
    </location>
</feature>